<dbReference type="InterPro" id="IPR000667">
    <property type="entry name" value="Peptidase_S13"/>
</dbReference>
<organism evidence="3 4">
    <name type="scientific">Persicobacter diffluens</name>
    <dbReference type="NCBI Taxonomy" id="981"/>
    <lineage>
        <taxon>Bacteria</taxon>
        <taxon>Pseudomonadati</taxon>
        <taxon>Bacteroidota</taxon>
        <taxon>Cytophagia</taxon>
        <taxon>Cytophagales</taxon>
        <taxon>Persicobacteraceae</taxon>
        <taxon>Persicobacter</taxon>
    </lineage>
</organism>
<dbReference type="GO" id="GO:0004185">
    <property type="term" value="F:serine-type carboxypeptidase activity"/>
    <property type="evidence" value="ECO:0007669"/>
    <property type="project" value="InterPro"/>
</dbReference>
<dbReference type="Proteomes" id="UP001310022">
    <property type="component" value="Unassembled WGS sequence"/>
</dbReference>
<evidence type="ECO:0000313" key="4">
    <source>
        <dbReference type="Proteomes" id="UP001310022"/>
    </source>
</evidence>
<name>A0AAN5AJI1_9BACT</name>
<accession>A0AAN5AJI1</accession>
<reference evidence="3 4" key="1">
    <citation type="submission" date="2021-12" db="EMBL/GenBank/DDBJ databases">
        <title>Genome sequencing of bacteria with rrn-lacking chromosome and rrn-plasmid.</title>
        <authorList>
            <person name="Anda M."/>
            <person name="Iwasaki W."/>
        </authorList>
    </citation>
    <scope>NUCLEOTIDE SEQUENCE [LARGE SCALE GENOMIC DNA]</scope>
    <source>
        <strain evidence="3 4">NBRC 15940</strain>
    </source>
</reference>
<proteinExistence type="inferred from homology"/>
<evidence type="ECO:0000313" key="3">
    <source>
        <dbReference type="EMBL" id="GJM60897.1"/>
    </source>
</evidence>
<evidence type="ECO:0000256" key="1">
    <source>
        <dbReference type="ARBA" id="ARBA00006096"/>
    </source>
</evidence>
<gene>
    <name evidence="3" type="primary">dacB</name>
    <name evidence="3" type="ORF">PEDI_14490</name>
</gene>
<protein>
    <submittedName>
        <fullName evidence="3">Peptidase S13</fullName>
    </submittedName>
</protein>
<keyword evidence="4" id="KW-1185">Reference proteome</keyword>
<sequence length="395" mass="44829">MGFVLADAQSGELLDQYNAAQWFTPASNVKLFTFMTGEKLLPKKAPLFRYHWEGQNLILQPTANPTLFHPDFEDELARQFFLLAPEMIHLAPRVFETSPWGDGWTWDDFGYAYCPERSLMPIHGNLVEYTWDPFALKPKADLAWFNNSPQPTTEGKCMFRDINSGKVYYNPSACPIGSKRQKIPFATNQLTVNGPLLAEALNKRLMPMPLHYELPEGKEWDVLATLPTDSLQSRMLKASDNLFAEQLLLMCSGQLSDTINIDKALDWAKQNIIPDSLPSPKWVDGSGLSRYNQFTPLHFNQLLQQAWAEIDHERLFSLLPHNGGEGTLQDLTNGQAPFLFAKSGSMSGIYCLSGYLKCKSGRILTFSWLNNNIHGSYHPYRSRMMAYLQQVAEAY</sequence>
<dbReference type="Gene3D" id="3.40.710.10">
    <property type="entry name" value="DD-peptidase/beta-lactamase superfamily"/>
    <property type="match status" value="1"/>
</dbReference>
<dbReference type="GO" id="GO:0000270">
    <property type="term" value="P:peptidoglycan metabolic process"/>
    <property type="evidence" value="ECO:0007669"/>
    <property type="project" value="TreeGrafter"/>
</dbReference>
<evidence type="ECO:0000256" key="2">
    <source>
        <dbReference type="ARBA" id="ARBA00022801"/>
    </source>
</evidence>
<dbReference type="InterPro" id="IPR012338">
    <property type="entry name" value="Beta-lactam/transpept-like"/>
</dbReference>
<dbReference type="PRINTS" id="PR00922">
    <property type="entry name" value="DADACBPTASE3"/>
</dbReference>
<keyword evidence="2" id="KW-0378">Hydrolase</keyword>
<dbReference type="SUPFAM" id="SSF56601">
    <property type="entry name" value="beta-lactamase/transpeptidase-like"/>
    <property type="match status" value="1"/>
</dbReference>
<comment type="caution">
    <text evidence="3">The sequence shown here is derived from an EMBL/GenBank/DDBJ whole genome shotgun (WGS) entry which is preliminary data.</text>
</comment>
<dbReference type="AlphaFoldDB" id="A0AAN5AJI1"/>
<comment type="similarity">
    <text evidence="1">Belongs to the peptidase S13 family.</text>
</comment>
<dbReference type="Pfam" id="PF02113">
    <property type="entry name" value="Peptidase_S13"/>
    <property type="match status" value="2"/>
</dbReference>
<dbReference type="EMBL" id="BQKE01000001">
    <property type="protein sequence ID" value="GJM60897.1"/>
    <property type="molecule type" value="Genomic_DNA"/>
</dbReference>
<dbReference type="GO" id="GO:0006508">
    <property type="term" value="P:proteolysis"/>
    <property type="evidence" value="ECO:0007669"/>
    <property type="project" value="InterPro"/>
</dbReference>
<dbReference type="PANTHER" id="PTHR30023">
    <property type="entry name" value="D-ALANYL-D-ALANINE CARBOXYPEPTIDASE"/>
    <property type="match status" value="1"/>
</dbReference>
<dbReference type="PANTHER" id="PTHR30023:SF0">
    <property type="entry name" value="PENICILLIN-SENSITIVE CARBOXYPEPTIDASE A"/>
    <property type="match status" value="1"/>
</dbReference>